<keyword evidence="1" id="KW-0378">Hydrolase</keyword>
<dbReference type="AlphaFoldDB" id="A0A2N5N8N4"/>
<dbReference type="EMBL" id="NFEZ01000003">
    <property type="protein sequence ID" value="PLT46716.1"/>
    <property type="molecule type" value="Genomic_DNA"/>
</dbReference>
<proteinExistence type="inferred from homology"/>
<dbReference type="Pfam" id="PF00082">
    <property type="entry name" value="Peptidase_S8"/>
    <property type="match status" value="1"/>
</dbReference>
<dbReference type="PROSITE" id="PS51892">
    <property type="entry name" value="SUBTILASE"/>
    <property type="match status" value="1"/>
</dbReference>
<organism evidence="3 4">
    <name type="scientific">Paenibacillus pasadenensis</name>
    <dbReference type="NCBI Taxonomy" id="217090"/>
    <lineage>
        <taxon>Bacteria</taxon>
        <taxon>Bacillati</taxon>
        <taxon>Bacillota</taxon>
        <taxon>Bacilli</taxon>
        <taxon>Bacillales</taxon>
        <taxon>Paenibacillaceae</taxon>
        <taxon>Paenibacillus</taxon>
    </lineage>
</organism>
<dbReference type="SUPFAM" id="SSF52743">
    <property type="entry name" value="Subtilisin-like"/>
    <property type="match status" value="1"/>
</dbReference>
<reference evidence="3 4" key="1">
    <citation type="submission" date="2017-05" db="EMBL/GenBank/DDBJ databases">
        <title>Functional genome analysis of Paenibacillus pasadenensis strain R16: insights on endophytic life style and antifungal activity.</title>
        <authorList>
            <person name="Passera A."/>
            <person name="Marcolungo L."/>
            <person name="Casati P."/>
            <person name="Brasca M."/>
            <person name="Quaglino F."/>
            <person name="Delledonne M."/>
        </authorList>
    </citation>
    <scope>NUCLEOTIDE SEQUENCE [LARGE SCALE GENOMIC DNA]</scope>
    <source>
        <strain evidence="3 4">R16</strain>
    </source>
</reference>
<feature type="domain" description="Peptidase S8/S53" evidence="2">
    <location>
        <begin position="4"/>
        <end position="173"/>
    </location>
</feature>
<dbReference type="InterPro" id="IPR036852">
    <property type="entry name" value="Peptidase_S8/S53_dom_sf"/>
</dbReference>
<keyword evidence="1" id="KW-0720">Serine protease</keyword>
<evidence type="ECO:0000256" key="1">
    <source>
        <dbReference type="PROSITE-ProRule" id="PRU01240"/>
    </source>
</evidence>
<feature type="active site" description="Charge relay system" evidence="1">
    <location>
        <position position="248"/>
    </location>
</feature>
<protein>
    <recommendedName>
        <fullName evidence="2">Peptidase S8/S53 domain-containing protein</fullName>
    </recommendedName>
</protein>
<evidence type="ECO:0000313" key="3">
    <source>
        <dbReference type="EMBL" id="PLT46716.1"/>
    </source>
</evidence>
<dbReference type="GO" id="GO:0004252">
    <property type="term" value="F:serine-type endopeptidase activity"/>
    <property type="evidence" value="ECO:0007669"/>
    <property type="project" value="UniProtKB-UniRule"/>
</dbReference>
<dbReference type="GO" id="GO:0006508">
    <property type="term" value="P:proteolysis"/>
    <property type="evidence" value="ECO:0007669"/>
    <property type="project" value="UniProtKB-KW"/>
</dbReference>
<sequence length="297" mass="31390">MPAAVTVFVMDTGFDPDAAKEFPHVRLHAGFNMSRHGSPDDSSDPHGHGTAVARTLLEACGPAPIRLVPVRLLDRRGALWERGRVADALERILRELPEGPTVVCAAFGDGRHLLPDEPDGQPETAERIRELRRRGVAFVAAAGNFYAAARRQRCWGMSWPASCPDAVSVGAAVCGRSEGRRDEADGCVQEAERLGEADGGLLEERLREADGGAAGGWMLEPNSQRAPAASAWGGTTLFAPVHPPGHTSGAAAFAAGRLAALCSRFPGIGVDEQLALLLAGAEFIADDEGSSHWPLLL</sequence>
<comment type="similarity">
    <text evidence="1">Belongs to the peptidase S8 family.</text>
</comment>
<keyword evidence="1" id="KW-0645">Protease</keyword>
<accession>A0A2N5N8N4</accession>
<comment type="caution">
    <text evidence="3">The sequence shown here is derived from an EMBL/GenBank/DDBJ whole genome shotgun (WGS) entry which is preliminary data.</text>
</comment>
<dbReference type="InterPro" id="IPR000209">
    <property type="entry name" value="Peptidase_S8/S53_dom"/>
</dbReference>
<dbReference type="RefSeq" id="WP_180968377.1">
    <property type="nucleotide sequence ID" value="NZ_NFEZ01000003.1"/>
</dbReference>
<dbReference type="Gene3D" id="3.40.50.200">
    <property type="entry name" value="Peptidase S8/S53 domain"/>
    <property type="match status" value="1"/>
</dbReference>
<name>A0A2N5N8N4_9BACL</name>
<evidence type="ECO:0000313" key="4">
    <source>
        <dbReference type="Proteomes" id="UP000234789"/>
    </source>
</evidence>
<keyword evidence="4" id="KW-1185">Reference proteome</keyword>
<gene>
    <name evidence="3" type="ORF">B8V81_0940</name>
</gene>
<feature type="active site" description="Charge relay system" evidence="1">
    <location>
        <position position="11"/>
    </location>
</feature>
<dbReference type="Proteomes" id="UP000234789">
    <property type="component" value="Unassembled WGS sequence"/>
</dbReference>
<feature type="active site" description="Charge relay system" evidence="1">
    <location>
        <position position="48"/>
    </location>
</feature>
<dbReference type="CDD" id="cd00306">
    <property type="entry name" value="Peptidases_S8_S53"/>
    <property type="match status" value="1"/>
</dbReference>
<evidence type="ECO:0000259" key="2">
    <source>
        <dbReference type="Pfam" id="PF00082"/>
    </source>
</evidence>